<reference evidence="4 6" key="2">
    <citation type="submission" date="2018-06" db="EMBL/GenBank/DDBJ databases">
        <authorList>
            <consortium name="Pathogen Informatics"/>
            <person name="Doyle S."/>
        </authorList>
    </citation>
    <scope>NUCLEOTIDE SEQUENCE [LARGE SCALE GENOMIC DNA]</scope>
    <source>
        <strain evidence="4 6">NCTC13291</strain>
    </source>
</reference>
<dbReference type="EMBL" id="UGVN01000001">
    <property type="protein sequence ID" value="SUE41975.1"/>
    <property type="molecule type" value="Genomic_DNA"/>
</dbReference>
<evidence type="ECO:0000313" key="3">
    <source>
        <dbReference type="EMBL" id="ONH83219.1"/>
    </source>
</evidence>
<reference evidence="3 5" key="1">
    <citation type="submission" date="2016-12" db="EMBL/GenBank/DDBJ databases">
        <title>Draft genome sequence of Roseomonas mucosa strain AU37, isolated from a peripheral intravenous catheter.</title>
        <authorList>
            <person name="Choudhury M.A."/>
            <person name="Sidjabat H.E."/>
            <person name="Wailan A.M."/>
            <person name="Zhang L."/>
            <person name="Marsh N.M."/>
            <person name="Rickard C.M."/>
            <person name="Davies M."/>
            <person name="Mcmillan D.J."/>
        </authorList>
    </citation>
    <scope>NUCLEOTIDE SEQUENCE [LARGE SCALE GENOMIC DNA]</scope>
    <source>
        <strain evidence="3 5">SAVE376</strain>
    </source>
</reference>
<dbReference type="Gene3D" id="1.25.40.10">
    <property type="entry name" value="Tetratricopeptide repeat domain"/>
    <property type="match status" value="2"/>
</dbReference>
<evidence type="ECO:0000256" key="2">
    <source>
        <dbReference type="SAM" id="MobiDB-lite"/>
    </source>
</evidence>
<dbReference type="AlphaFoldDB" id="A0A1S8D5M0"/>
<protein>
    <submittedName>
        <fullName evidence="4">Predicted O-linked N-acetylglucosamine transferase, SPINDLY family</fullName>
    </submittedName>
</protein>
<gene>
    <name evidence="3" type="ORF">APZ41_010685</name>
    <name evidence="4" type="ORF">NCTC13291_03591</name>
</gene>
<keyword evidence="4" id="KW-0808">Transferase</keyword>
<dbReference type="SUPFAM" id="SSF53474">
    <property type="entry name" value="alpha/beta-Hydrolases"/>
    <property type="match status" value="1"/>
</dbReference>
<feature type="repeat" description="TPR" evidence="1">
    <location>
        <begin position="417"/>
        <end position="450"/>
    </location>
</feature>
<dbReference type="RefSeq" id="WP_019460003.1">
    <property type="nucleotide sequence ID" value="NZ_AP031462.1"/>
</dbReference>
<feature type="compositionally biased region" description="Pro residues" evidence="2">
    <location>
        <begin position="499"/>
        <end position="508"/>
    </location>
</feature>
<dbReference type="EMBL" id="LLWF02000029">
    <property type="protein sequence ID" value="ONH83219.1"/>
    <property type="molecule type" value="Genomic_DNA"/>
</dbReference>
<dbReference type="InterPro" id="IPR029058">
    <property type="entry name" value="AB_hydrolase_fold"/>
</dbReference>
<dbReference type="SUPFAM" id="SSF48452">
    <property type="entry name" value="TPR-like"/>
    <property type="match status" value="1"/>
</dbReference>
<feature type="region of interest" description="Disordered" evidence="2">
    <location>
        <begin position="496"/>
        <end position="524"/>
    </location>
</feature>
<dbReference type="OrthoDB" id="7247356at2"/>
<dbReference type="GeneID" id="99634735"/>
<accession>A0A1S8D5M0</accession>
<dbReference type="Proteomes" id="UP000254919">
    <property type="component" value="Unassembled WGS sequence"/>
</dbReference>
<sequence length="524" mass="56309">MTEPAARILFDDGHLRVVLQPAEGKAGGRGTLLTFADLTFRPDGTRAWGMVPARRLGLDLIGIVSHAPDWYPARSVEAAARAVRPFVDARTVAYGYSMGAHAALKHARRLGVNHALAISPQYSIDPAVVPEDNRYAGYFRRKLHAGLHIDADELPPVPVIVADPYHREDGAQARAIMAAGLAHWVPAPFMEHWAIHLFRSSQVLGEALDTVLANDPLALRQLLRRRRQTHVWHRVVAREALRRGHEDRATHLREGALRHGCDPALLRDDQRELVPMMLRRFFEDGSWHRLDAAWSRYGAVLSGAFDPLQEVGHMLTAAGRGALAEPFFRAALDVRRDVAHVHGGLSVALSAQGRLREAVDAALAGRGWVPGDAALAVLAGEALLEAGEPALAEPHFRAALAPEEVDSATGPRAVERARAQAGLGRALAGQGREAEAVAALRRAVALDPQAESHALALATLLRDTGAAEEALLACQGLLARHSDSEAARRLLASLAAAPPTRPEPPPPTTAAQGGGFLSRLLGRG</sequence>
<evidence type="ECO:0000313" key="4">
    <source>
        <dbReference type="EMBL" id="SUE41975.1"/>
    </source>
</evidence>
<evidence type="ECO:0000256" key="1">
    <source>
        <dbReference type="PROSITE-ProRule" id="PRU00339"/>
    </source>
</evidence>
<organism evidence="3 5">
    <name type="scientific">Roseomonas mucosa</name>
    <dbReference type="NCBI Taxonomy" id="207340"/>
    <lineage>
        <taxon>Bacteria</taxon>
        <taxon>Pseudomonadati</taxon>
        <taxon>Pseudomonadota</taxon>
        <taxon>Alphaproteobacteria</taxon>
        <taxon>Acetobacterales</taxon>
        <taxon>Roseomonadaceae</taxon>
        <taxon>Roseomonas</taxon>
    </lineage>
</organism>
<dbReference type="InterPro" id="IPR019734">
    <property type="entry name" value="TPR_rpt"/>
</dbReference>
<evidence type="ECO:0000313" key="5">
    <source>
        <dbReference type="Proteomes" id="UP000054844"/>
    </source>
</evidence>
<dbReference type="GO" id="GO:0016740">
    <property type="term" value="F:transferase activity"/>
    <property type="evidence" value="ECO:0007669"/>
    <property type="project" value="UniProtKB-KW"/>
</dbReference>
<dbReference type="STRING" id="207340.APZ41_010685"/>
<keyword evidence="5" id="KW-1185">Reference proteome</keyword>
<name>A0A1S8D5M0_9PROT</name>
<keyword evidence="1" id="KW-0802">TPR repeat</keyword>
<dbReference type="InterPro" id="IPR011990">
    <property type="entry name" value="TPR-like_helical_dom_sf"/>
</dbReference>
<proteinExistence type="predicted"/>
<dbReference type="PROSITE" id="PS50005">
    <property type="entry name" value="TPR"/>
    <property type="match status" value="1"/>
</dbReference>
<evidence type="ECO:0000313" key="6">
    <source>
        <dbReference type="Proteomes" id="UP000254919"/>
    </source>
</evidence>
<dbReference type="SMART" id="SM00028">
    <property type="entry name" value="TPR"/>
    <property type="match status" value="2"/>
</dbReference>
<dbReference type="Proteomes" id="UP000054844">
    <property type="component" value="Unassembled WGS sequence"/>
</dbReference>